<dbReference type="EMBL" id="GBXM01088666">
    <property type="protein sequence ID" value="JAH19911.1"/>
    <property type="molecule type" value="Transcribed_RNA"/>
</dbReference>
<dbReference type="AlphaFoldDB" id="A0A0E9QSI1"/>
<protein>
    <submittedName>
        <fullName evidence="1">Uncharacterized protein</fullName>
    </submittedName>
</protein>
<reference evidence="1" key="1">
    <citation type="submission" date="2014-11" db="EMBL/GenBank/DDBJ databases">
        <authorList>
            <person name="Amaro Gonzalez C."/>
        </authorList>
    </citation>
    <scope>NUCLEOTIDE SEQUENCE</scope>
</reference>
<accession>A0A0E9QSI1</accession>
<name>A0A0E9QSI1_ANGAN</name>
<proteinExistence type="predicted"/>
<organism evidence="1">
    <name type="scientific">Anguilla anguilla</name>
    <name type="common">European freshwater eel</name>
    <name type="synonym">Muraena anguilla</name>
    <dbReference type="NCBI Taxonomy" id="7936"/>
    <lineage>
        <taxon>Eukaryota</taxon>
        <taxon>Metazoa</taxon>
        <taxon>Chordata</taxon>
        <taxon>Craniata</taxon>
        <taxon>Vertebrata</taxon>
        <taxon>Euteleostomi</taxon>
        <taxon>Actinopterygii</taxon>
        <taxon>Neopterygii</taxon>
        <taxon>Teleostei</taxon>
        <taxon>Anguilliformes</taxon>
        <taxon>Anguillidae</taxon>
        <taxon>Anguilla</taxon>
    </lineage>
</organism>
<evidence type="ECO:0000313" key="1">
    <source>
        <dbReference type="EMBL" id="JAH19911.1"/>
    </source>
</evidence>
<reference evidence="1" key="2">
    <citation type="journal article" date="2015" name="Fish Shellfish Immunol.">
        <title>Early steps in the European eel (Anguilla anguilla)-Vibrio vulnificus interaction in the gills: Role of the RtxA13 toxin.</title>
        <authorList>
            <person name="Callol A."/>
            <person name="Pajuelo D."/>
            <person name="Ebbesson L."/>
            <person name="Teles M."/>
            <person name="MacKenzie S."/>
            <person name="Amaro C."/>
        </authorList>
    </citation>
    <scope>NUCLEOTIDE SEQUENCE</scope>
</reference>
<sequence length="56" mass="6059">MEGRCPQHIRGFIIENGCLSAGHNLTFSKLKENKTLGSVAKVLKSLMGKLSNEGTN</sequence>